<dbReference type="InterPro" id="IPR008220">
    <property type="entry name" value="HAT_MetX-like"/>
</dbReference>
<keyword evidence="2" id="KW-0028">Amino-acid biosynthesis</keyword>
<dbReference type="PANTHER" id="PTHR32268">
    <property type="entry name" value="HOMOSERINE O-ACETYLTRANSFERASE"/>
    <property type="match status" value="1"/>
</dbReference>
<dbReference type="STRING" id="1043493.SAMN05421637_1703"/>
<dbReference type="Proteomes" id="UP000183315">
    <property type="component" value="Unassembled WGS sequence"/>
</dbReference>
<dbReference type="InterPro" id="IPR029058">
    <property type="entry name" value="AB_hydrolase_fold"/>
</dbReference>
<dbReference type="EC" id="2.3.1.31" evidence="2"/>
<dbReference type="OrthoDB" id="9800754at2"/>
<evidence type="ECO:0000313" key="6">
    <source>
        <dbReference type="EMBL" id="SEJ39667.1"/>
    </source>
</evidence>
<dbReference type="PIRSF" id="PIRSF000443">
    <property type="entry name" value="Homoser_Ac_trans"/>
    <property type="match status" value="1"/>
</dbReference>
<dbReference type="GO" id="GO:0004414">
    <property type="term" value="F:homoserine O-acetyltransferase activity"/>
    <property type="evidence" value="ECO:0007669"/>
    <property type="project" value="UniProtKB-UniRule"/>
</dbReference>
<dbReference type="GO" id="GO:0005737">
    <property type="term" value="C:cytoplasm"/>
    <property type="evidence" value="ECO:0007669"/>
    <property type="project" value="UniProtKB-SubCell"/>
</dbReference>
<dbReference type="PANTHER" id="PTHR32268:SF11">
    <property type="entry name" value="HOMOSERINE O-ACETYLTRANSFERASE"/>
    <property type="match status" value="1"/>
</dbReference>
<gene>
    <name evidence="2" type="primary">metXA</name>
    <name evidence="6" type="ORF">SAMN05421637_1703</name>
</gene>
<dbReference type="EMBL" id="FNZI01000003">
    <property type="protein sequence ID" value="SEJ39667.1"/>
    <property type="molecule type" value="Genomic_DNA"/>
</dbReference>
<comment type="similarity">
    <text evidence="2">Belongs to the AB hydrolase superfamily. MetX family.</text>
</comment>
<dbReference type="RefSeq" id="WP_081953189.1">
    <property type="nucleotide sequence ID" value="NZ_BBLU01000004.1"/>
</dbReference>
<keyword evidence="7" id="KW-1185">Reference proteome</keyword>
<reference evidence="7" key="1">
    <citation type="submission" date="2016-10" db="EMBL/GenBank/DDBJ databases">
        <authorList>
            <person name="Varghese N."/>
        </authorList>
    </citation>
    <scope>NUCLEOTIDE SEQUENCE [LARGE SCALE GENOMIC DNA]</scope>
    <source>
        <strain evidence="7">DSM 24868</strain>
    </source>
</reference>
<feature type="binding site" evidence="2">
    <location>
        <position position="253"/>
    </location>
    <ligand>
        <name>substrate</name>
    </ligand>
</feature>
<comment type="caution">
    <text evidence="2">Lacks conserved residue(s) required for the propagation of feature annotation.</text>
</comment>
<feature type="active site" evidence="2 3">
    <location>
        <position position="347"/>
    </location>
</feature>
<dbReference type="eggNOG" id="COG2021">
    <property type="taxonomic scope" value="Bacteria"/>
</dbReference>
<comment type="subunit">
    <text evidence="2">Homodimer.</text>
</comment>
<proteinExistence type="inferred from homology"/>
<keyword evidence="2" id="KW-0012">Acyltransferase</keyword>
<keyword evidence="1 2" id="KW-0808">Transferase</keyword>
<evidence type="ECO:0000259" key="5">
    <source>
        <dbReference type="Pfam" id="PF00561"/>
    </source>
</evidence>
<protein>
    <recommendedName>
        <fullName evidence="2">Homoserine O-acetyltransferase</fullName>
        <shortName evidence="2">HAT</shortName>
        <ecNumber evidence="2">2.3.1.31</ecNumber>
    </recommendedName>
    <alternativeName>
        <fullName evidence="2">Homoserine transacetylase</fullName>
        <shortName evidence="2">HTA</shortName>
    </alternativeName>
</protein>
<evidence type="ECO:0000256" key="1">
    <source>
        <dbReference type="ARBA" id="ARBA00022679"/>
    </source>
</evidence>
<feature type="active site" evidence="2 3">
    <location>
        <position position="377"/>
    </location>
</feature>
<dbReference type="HAMAP" id="MF_00296">
    <property type="entry name" value="MetX_acyltransf"/>
    <property type="match status" value="1"/>
</dbReference>
<comment type="pathway">
    <text evidence="2">Amino-acid biosynthesis; L-methionine biosynthesis via de novo pathway; O-acetyl-L-homoserine from L-homoserine: step 1/1.</text>
</comment>
<feature type="region of interest" description="Disordered" evidence="4">
    <location>
        <begin position="1"/>
        <end position="31"/>
    </location>
</feature>
<dbReference type="GO" id="GO:0009092">
    <property type="term" value="P:homoserine metabolic process"/>
    <property type="evidence" value="ECO:0007669"/>
    <property type="project" value="TreeGrafter"/>
</dbReference>
<dbReference type="Gene3D" id="3.40.50.1820">
    <property type="entry name" value="alpha/beta hydrolase"/>
    <property type="match status" value="1"/>
</dbReference>
<evidence type="ECO:0000256" key="2">
    <source>
        <dbReference type="HAMAP-Rule" id="MF_00296"/>
    </source>
</evidence>
<dbReference type="AlphaFoldDB" id="A0A1H6YL45"/>
<dbReference type="NCBIfam" id="NF001209">
    <property type="entry name" value="PRK00175.1"/>
    <property type="match status" value="1"/>
</dbReference>
<comment type="subcellular location">
    <subcellularLocation>
        <location evidence="2">Cytoplasm</location>
    </subcellularLocation>
</comment>
<comment type="function">
    <text evidence="2">Transfers an acetyl group from acetyl-CoA to L-homoserine, forming acetyl-L-homoserine.</text>
</comment>
<keyword evidence="2" id="KW-0963">Cytoplasm</keyword>
<name>A0A1H6YL45_9MICO</name>
<dbReference type="InterPro" id="IPR000073">
    <property type="entry name" value="AB_hydrolase_1"/>
</dbReference>
<evidence type="ECO:0000256" key="3">
    <source>
        <dbReference type="PIRSR" id="PIRSR000443-1"/>
    </source>
</evidence>
<dbReference type="Pfam" id="PF00561">
    <property type="entry name" value="Abhydrolase_1"/>
    <property type="match status" value="1"/>
</dbReference>
<evidence type="ECO:0000313" key="7">
    <source>
        <dbReference type="Proteomes" id="UP000183315"/>
    </source>
</evidence>
<dbReference type="GO" id="GO:0009086">
    <property type="term" value="P:methionine biosynthetic process"/>
    <property type="evidence" value="ECO:0007669"/>
    <property type="project" value="UniProtKB-UniRule"/>
</dbReference>
<accession>A0A1H6YL45</accession>
<evidence type="ECO:0000256" key="4">
    <source>
        <dbReference type="SAM" id="MobiDB-lite"/>
    </source>
</evidence>
<feature type="domain" description="AB hydrolase-1" evidence="5">
    <location>
        <begin position="76"/>
        <end position="383"/>
    </location>
</feature>
<comment type="catalytic activity">
    <reaction evidence="2">
        <text>L-homoserine + acetyl-CoA = O-acetyl-L-homoserine + CoA</text>
        <dbReference type="Rhea" id="RHEA:13701"/>
        <dbReference type="ChEBI" id="CHEBI:57287"/>
        <dbReference type="ChEBI" id="CHEBI:57288"/>
        <dbReference type="ChEBI" id="CHEBI:57476"/>
        <dbReference type="ChEBI" id="CHEBI:57716"/>
        <dbReference type="EC" id="2.3.1.31"/>
    </reaction>
</comment>
<dbReference type="NCBIfam" id="TIGR01392">
    <property type="entry name" value="homoserO_Ac_trn"/>
    <property type="match status" value="1"/>
</dbReference>
<feature type="active site" description="Nucleophile" evidence="2 3">
    <location>
        <position position="181"/>
    </location>
</feature>
<dbReference type="SUPFAM" id="SSF53474">
    <property type="entry name" value="alpha/beta-Hydrolases"/>
    <property type="match status" value="1"/>
</dbReference>
<organism evidence="6 7">
    <name type="scientific">Demequina mangrovi</name>
    <dbReference type="NCBI Taxonomy" id="1043493"/>
    <lineage>
        <taxon>Bacteria</taxon>
        <taxon>Bacillati</taxon>
        <taxon>Actinomycetota</taxon>
        <taxon>Actinomycetes</taxon>
        <taxon>Micrococcales</taxon>
        <taxon>Demequinaceae</taxon>
        <taxon>Demequina</taxon>
    </lineage>
</organism>
<feature type="binding site" evidence="2">
    <location>
        <position position="378"/>
    </location>
    <ligand>
        <name>substrate</name>
    </ligand>
</feature>
<keyword evidence="2" id="KW-0486">Methionine biosynthesis</keyword>
<sequence>MDDDGIETDARAADEGPGAGAPIPASAAWREGDHPGRRLFLTLGDLPLEADPMGVLPGATLAYETWGELNAPKDNAVYIAHALTGDSHVFGPAEPGHHTGGWWNAMVGPGKPIDPDRHYIVCANVIGGCQGSTGPASAHPEDGRPWGSRFPYVTMRDMARAEVILADHLGIDRWRLMTGPSMGGMRALEWIAMAPERVGAIAPVGSTGATTADQIAWSTAQVAAIQADPRFRGGNYYDAADDDGPHVGMGIARMIAHTTYRSAGELNDRFDRGYQGGSDPLGKGGLFSVQSYLQHHARKLARRFDANTYVRLAQAIQSHDVGRGRGGVETALARYTDPALVIAIDSDRLYPMQNSQRLDAALSGSNGIKVVHSPVGHDGFLVEAAQMIAFMEEFEREL</sequence>
<dbReference type="UniPathway" id="UPA00051">
    <property type="reaction ID" value="UER00074"/>
</dbReference>